<proteinExistence type="predicted"/>
<accession>A0ABX5KPR8</accession>
<gene>
    <name evidence="1" type="ORF">C7402_105196</name>
</gene>
<dbReference type="Proteomes" id="UP000245712">
    <property type="component" value="Unassembled WGS sequence"/>
</dbReference>
<organism evidence="1 2">
    <name type="scientific">Paraburkholderia unamae</name>
    <dbReference type="NCBI Taxonomy" id="219649"/>
    <lineage>
        <taxon>Bacteria</taxon>
        <taxon>Pseudomonadati</taxon>
        <taxon>Pseudomonadota</taxon>
        <taxon>Betaproteobacteria</taxon>
        <taxon>Burkholderiales</taxon>
        <taxon>Burkholderiaceae</taxon>
        <taxon>Paraburkholderia</taxon>
    </lineage>
</organism>
<sequence length="857" mass="93759">MASAEDCLRAMSAAAGRDLTVDEMEALQTQLQARIRAEQARNGAIDLRDAAMRAADSIGTDLKQAAFIERRNALINASIRAEKVSWIQSQFGNRPAEGISALLVGVNRAKVGARNSVAAVQKTMRDRFLSGFVYDLERTGYSKLFARGSADLDVARAMWAFGREDEAARLSALPEHAVAIARVINKWQEFARTTANESGAWIGKEPGYIVKQAWESDRWRHAGYDTWKADALNDYDISAMMARSGADNVDAMLNGIYRNVASGDHMKPIQSVEQSPFKGPGNLAKRISQERVILFKDADAWYRHNQKYGTRSLREAVAAGLERSAQQVGLLRQLGTNPGAMVDTIRNDLVQAAKEAGEFDKIDALKQAAGRHDNYLAAVDGRMNIPGSAMGARLGANIRAWQSLAKLGGMILSQFNDVAVYGSEAKYQGRSFLSGMGEALTGLGTNLKTDGKRELLSSLDVFFEQAMGEIARTGSFEDVGGLTKAQRLFFKLNLGQWWSDKMRAASAMGMSHHMALQVGKSWEKLEPEYQRVLSLYGIDSPKWDVIRQSATKEVDGRAYITPESIERVGDDAVRSWLDAAGRRAEAADVTGARTELADTVRTYINDRTGFMQLEPDAKTKAVLLQGTRPGTWLGEFMRFAMQFKTFTGAYMQKIMGRELYGRGFEGTNPFKALAAGNGEAWGLVSVVALSTLFGFGSMVSKSLLRGQSPQMPNGDAENDVKVFLAAMAQGGGMGLMGDFLFGSANRFGGGMLSSLAGPTAGTANDIVNLYQMARDDAIEGKGGTLAANALRVAMNNTPYLNLFYTRIALDYLLFYRLQDWLNPGYLSRMEQRVRTENGQSFVLPPSQYATSPAALFQ</sequence>
<evidence type="ECO:0000313" key="1">
    <source>
        <dbReference type="EMBL" id="PVX84355.1"/>
    </source>
</evidence>
<dbReference type="EMBL" id="QEOB01000005">
    <property type="protein sequence ID" value="PVX84355.1"/>
    <property type="molecule type" value="Genomic_DNA"/>
</dbReference>
<comment type="caution">
    <text evidence="1">The sequence shown here is derived from an EMBL/GenBank/DDBJ whole genome shotgun (WGS) entry which is preliminary data.</text>
</comment>
<name>A0ABX5KPR8_9BURK</name>
<evidence type="ECO:0000313" key="2">
    <source>
        <dbReference type="Proteomes" id="UP000245712"/>
    </source>
</evidence>
<protein>
    <submittedName>
        <fullName evidence="1">Uncharacterized protein</fullName>
    </submittedName>
</protein>
<keyword evidence="2" id="KW-1185">Reference proteome</keyword>
<reference evidence="1 2" key="1">
    <citation type="submission" date="2018-05" db="EMBL/GenBank/DDBJ databases">
        <title>Genomic Encyclopedia of Type Strains, Phase IV (KMG-V): Genome sequencing to study the core and pangenomes of soil and plant-associated prokaryotes.</title>
        <authorList>
            <person name="Whitman W."/>
        </authorList>
    </citation>
    <scope>NUCLEOTIDE SEQUENCE [LARGE SCALE GENOMIC DNA]</scope>
    <source>
        <strain evidence="1 2">SCZa-39</strain>
    </source>
</reference>